<comment type="subunit">
    <text evidence="3">Homotrimer.</text>
</comment>
<dbReference type="AlphaFoldDB" id="A0A140G3Y2"/>
<dbReference type="CDD" id="cd00452">
    <property type="entry name" value="KDPG_aldolase"/>
    <property type="match status" value="1"/>
</dbReference>
<evidence type="ECO:0000313" key="7">
    <source>
        <dbReference type="EMBL" id="RZE30269.1"/>
    </source>
</evidence>
<dbReference type="PROSITE" id="PS00160">
    <property type="entry name" value="ALDOLASE_KDPG_KHG_2"/>
    <property type="match status" value="1"/>
</dbReference>
<dbReference type="EMBL" id="BNDZ01000003">
    <property type="protein sequence ID" value="GHI43887.1"/>
    <property type="molecule type" value="Genomic_DNA"/>
</dbReference>
<comment type="pathway">
    <text evidence="1">Carbohydrate acid metabolism.</text>
</comment>
<accession>A0A140G3Y2</accession>
<name>A0A140G3Y2_9ACTN</name>
<dbReference type="RefSeq" id="WP_030305725.1">
    <property type="nucleotide sequence ID" value="NZ_BNDZ01000003.1"/>
</dbReference>
<proteinExistence type="inferred from homology"/>
<dbReference type="EMBL" id="PKLL01000001">
    <property type="protein sequence ID" value="RZE30269.1"/>
    <property type="molecule type" value="Genomic_DNA"/>
</dbReference>
<dbReference type="GeneID" id="97265616"/>
<accession>A0A0X3XEU2</accession>
<dbReference type="Proteomes" id="UP001051844">
    <property type="component" value="Unassembled WGS sequence"/>
</dbReference>
<evidence type="ECO:0000256" key="3">
    <source>
        <dbReference type="ARBA" id="ARBA00011233"/>
    </source>
</evidence>
<keyword evidence="5" id="KW-0119">Carbohydrate metabolism</keyword>
<evidence type="ECO:0000256" key="2">
    <source>
        <dbReference type="ARBA" id="ARBA00006906"/>
    </source>
</evidence>
<reference evidence="7 8" key="1">
    <citation type="submission" date="2017-12" db="EMBL/GenBank/DDBJ databases">
        <title>Population genomics insights into the ecological differentiation and adaptive evolution in streptomycetes.</title>
        <authorList>
            <person name="Li Y."/>
            <person name="Huang Y."/>
        </authorList>
    </citation>
    <scope>NUCLEOTIDE SEQUENCE [LARGE SCALE GENOMIC DNA]</scope>
    <source>
        <strain evidence="7 8">NBRC 100770</strain>
    </source>
</reference>
<evidence type="ECO:0000313" key="8">
    <source>
        <dbReference type="Proteomes" id="UP000292693"/>
    </source>
</evidence>
<dbReference type="Gene3D" id="3.20.20.70">
    <property type="entry name" value="Aldolase class I"/>
    <property type="match status" value="1"/>
</dbReference>
<protein>
    <submittedName>
        <fullName evidence="6">Aldolase</fullName>
    </submittedName>
</protein>
<evidence type="ECO:0000256" key="4">
    <source>
        <dbReference type="ARBA" id="ARBA00023239"/>
    </source>
</evidence>
<dbReference type="SUPFAM" id="SSF51569">
    <property type="entry name" value="Aldolase"/>
    <property type="match status" value="1"/>
</dbReference>
<comment type="similarity">
    <text evidence="2">Belongs to the KHG/KDPG aldolase family.</text>
</comment>
<evidence type="ECO:0000256" key="5">
    <source>
        <dbReference type="ARBA" id="ARBA00023277"/>
    </source>
</evidence>
<sequence length="210" mass="21480">MSLTDRLRRERVIAIIRGTDTKAAERTVHILREEGITLIEVSLTTPDAAGIIARSSREAGDTLIGAGTVLTGDDARAVQQAGAAFVVTPALAEGSLTAHALGLPVVAGALTPTEIVRAVSEGASAVKLFPASVGGPAYLRSLREPLPGVPFVPTGGVDADAAHAYLEAGALAVGVGAPIMGDAPHGGDPDALRERCRAFLTALTRHREGE</sequence>
<evidence type="ECO:0000313" key="6">
    <source>
        <dbReference type="EMBL" id="GHI43887.1"/>
    </source>
</evidence>
<reference evidence="6" key="2">
    <citation type="submission" date="2022-09" db="EMBL/GenBank/DDBJ databases">
        <title>Whole genome shotgun sequence of Streptomyces albidoflavus NBRC 12854.</title>
        <authorList>
            <person name="Komaki H."/>
            <person name="Tamura T."/>
        </authorList>
    </citation>
    <scope>NUCLEOTIDE SEQUENCE</scope>
    <source>
        <strain evidence="6">NBRC 12854</strain>
    </source>
</reference>
<dbReference type="Pfam" id="PF01081">
    <property type="entry name" value="Aldolase"/>
    <property type="match status" value="1"/>
</dbReference>
<dbReference type="PANTHER" id="PTHR30246:SF1">
    <property type="entry name" value="2-DEHYDRO-3-DEOXY-6-PHOSPHOGALACTONATE ALDOLASE-RELATED"/>
    <property type="match status" value="1"/>
</dbReference>
<evidence type="ECO:0000256" key="1">
    <source>
        <dbReference type="ARBA" id="ARBA00004761"/>
    </source>
</evidence>
<gene>
    <name evidence="7" type="ORF">C0Q92_00070</name>
    <name evidence="6" type="ORF">ScoT_00610</name>
</gene>
<dbReference type="GO" id="GO:0016829">
    <property type="term" value="F:lyase activity"/>
    <property type="evidence" value="ECO:0007669"/>
    <property type="project" value="UniProtKB-KW"/>
</dbReference>
<dbReference type="Proteomes" id="UP000292693">
    <property type="component" value="Unassembled WGS sequence"/>
</dbReference>
<dbReference type="InterPro" id="IPR000887">
    <property type="entry name" value="Aldlse_KDPG_KHG"/>
</dbReference>
<dbReference type="InterPro" id="IPR031338">
    <property type="entry name" value="KDPG/KHG_AS_2"/>
</dbReference>
<dbReference type="InterPro" id="IPR013785">
    <property type="entry name" value="Aldolase_TIM"/>
</dbReference>
<keyword evidence="4" id="KW-0456">Lyase</keyword>
<evidence type="ECO:0000313" key="9">
    <source>
        <dbReference type="Proteomes" id="UP001051844"/>
    </source>
</evidence>
<dbReference type="NCBIfam" id="TIGR01182">
    <property type="entry name" value="eda"/>
    <property type="match status" value="1"/>
</dbReference>
<dbReference type="PANTHER" id="PTHR30246">
    <property type="entry name" value="2-KETO-3-DEOXY-6-PHOSPHOGLUCONATE ALDOLASE"/>
    <property type="match status" value="1"/>
</dbReference>
<organism evidence="6 9">
    <name type="scientific">Streptomyces albidoflavus</name>
    <dbReference type="NCBI Taxonomy" id="1886"/>
    <lineage>
        <taxon>Bacteria</taxon>
        <taxon>Bacillati</taxon>
        <taxon>Actinomycetota</taxon>
        <taxon>Actinomycetes</taxon>
        <taxon>Kitasatosporales</taxon>
        <taxon>Streptomycetaceae</taxon>
        <taxon>Streptomyces</taxon>
        <taxon>Streptomyces albidoflavus group</taxon>
    </lineage>
</organism>
<comment type="caution">
    <text evidence="6">The sequence shown here is derived from an EMBL/GenBank/DDBJ whole genome shotgun (WGS) entry which is preliminary data.</text>
</comment>